<evidence type="ECO:0008006" key="5">
    <source>
        <dbReference type="Google" id="ProtNLM"/>
    </source>
</evidence>
<organism evidence="2 3">
    <name type="scientific">Helicobacter saguini</name>
    <dbReference type="NCBI Taxonomy" id="1548018"/>
    <lineage>
        <taxon>Bacteria</taxon>
        <taxon>Pseudomonadati</taxon>
        <taxon>Campylobacterota</taxon>
        <taxon>Epsilonproteobacteria</taxon>
        <taxon>Campylobacterales</taxon>
        <taxon>Helicobacteraceae</taxon>
        <taxon>Helicobacter</taxon>
    </lineage>
</organism>
<dbReference type="Proteomes" id="UP000477070">
    <property type="component" value="Unassembled WGS sequence"/>
</dbReference>
<name>A0A347VPK4_9HELI</name>
<dbReference type="OrthoDB" id="5321077at2"/>
<gene>
    <name evidence="1" type="ORF">DCO61_11085</name>
    <name evidence="2" type="ORF">LS64_004785</name>
</gene>
<reference evidence="2 3" key="2">
    <citation type="journal article" date="2016" name="Infect. Immun.">
        <title>Helicobacter saguini, a Novel Helicobacter Isolated from Cotton-Top Tamarins with Ulcerative Colitis, Has Proinflammatory Properties and Induces Typhlocolitis and Dysplasia in Gnotobiotic IL-10-/- Mice.</title>
        <authorList>
            <person name="Shen Z."/>
            <person name="Mannion A."/>
            <person name="Whary M.T."/>
            <person name="Muthupalani S."/>
            <person name="Sheh A."/>
            <person name="Feng Y."/>
            <person name="Gong G."/>
            <person name="Vandamme P."/>
            <person name="Holcombe H.R."/>
            <person name="Paster B.J."/>
            <person name="Fox J.G."/>
        </authorList>
    </citation>
    <scope>NUCLEOTIDE SEQUENCE [LARGE SCALE GENOMIC DNA]</scope>
    <source>
        <strain evidence="2 3">MIT 97-6194</strain>
    </source>
</reference>
<accession>A0A347VPK4</accession>
<evidence type="ECO:0000313" key="4">
    <source>
        <dbReference type="Proteomes" id="UP000477070"/>
    </source>
</evidence>
<dbReference type="Proteomes" id="UP000029714">
    <property type="component" value="Unassembled WGS sequence"/>
</dbReference>
<dbReference type="PROSITE" id="PS51257">
    <property type="entry name" value="PROKAR_LIPOPROTEIN"/>
    <property type="match status" value="1"/>
</dbReference>
<sequence>MFIRFYIFIVFAIVLSGCSKLIVKPEKVGGYNNGIAIIKDKTQNSKIQFEIAQDDIGGMDNNPLLVYIIVENLTDGEVMFSDHDVSGDMNGVAVRPLSFKQLKNSDISVTSALGDFGIEVPSPNVRVENTFFSPAAYYPFYYPFYYGFGYGYGFYDYSFSRANMYAIQERERRGRRILMAHYLRQNSLKKNEPKSGFVLFPYSLLKEGDFILHVRVGDDNYKLNVRLDSK</sequence>
<evidence type="ECO:0000313" key="2">
    <source>
        <dbReference type="EMBL" id="TLD94813.1"/>
    </source>
</evidence>
<evidence type="ECO:0000313" key="3">
    <source>
        <dbReference type="Proteomes" id="UP000029714"/>
    </source>
</evidence>
<dbReference type="RefSeq" id="WP_034572237.1">
    <property type="nucleotide sequence ID" value="NZ_JRMP02000005.1"/>
</dbReference>
<reference evidence="2" key="3">
    <citation type="submission" date="2018-04" db="EMBL/GenBank/DDBJ databases">
        <authorList>
            <person name="Sheh A."/>
            <person name="Shen Z."/>
            <person name="Mannion A.J."/>
            <person name="Fox J.G."/>
        </authorList>
    </citation>
    <scope>NUCLEOTIDE SEQUENCE</scope>
    <source>
        <strain evidence="2">MIT 97-6194</strain>
    </source>
</reference>
<reference evidence="2 3" key="1">
    <citation type="journal article" date="2014" name="Genome Announc.">
        <title>Draft genome sequences of eight enterohepatic helicobacter species isolated from both laboratory and wild rodents.</title>
        <authorList>
            <person name="Sheh A."/>
            <person name="Shen Z."/>
            <person name="Fox J.G."/>
        </authorList>
    </citation>
    <scope>NUCLEOTIDE SEQUENCE [LARGE SCALE GENOMIC DNA]</scope>
    <source>
        <strain evidence="2 3">MIT 97-6194</strain>
    </source>
</reference>
<evidence type="ECO:0000313" key="1">
    <source>
        <dbReference type="EMBL" id="MWV70519.1"/>
    </source>
</evidence>
<dbReference type="EMBL" id="QBIU01000002">
    <property type="protein sequence ID" value="MWV70519.1"/>
    <property type="molecule type" value="Genomic_DNA"/>
</dbReference>
<dbReference type="AlphaFoldDB" id="A0A347VPK4"/>
<dbReference type="EMBL" id="JRMP02000005">
    <property type="protein sequence ID" value="TLD94813.1"/>
    <property type="molecule type" value="Genomic_DNA"/>
</dbReference>
<keyword evidence="3" id="KW-1185">Reference proteome</keyword>
<protein>
    <recommendedName>
        <fullName evidence="5">Lipoprotein</fullName>
    </recommendedName>
</protein>
<reference evidence="1 4" key="4">
    <citation type="submission" date="2019-12" db="EMBL/GenBank/DDBJ databases">
        <title>Multi-Generational Helicobacter saguini Isolates.</title>
        <authorList>
            <person name="Mannion A."/>
            <person name="Shen Z."/>
            <person name="Fox J.G."/>
        </authorList>
    </citation>
    <scope>NUCLEOTIDE SEQUENCE [LARGE SCALE GENOMIC DNA]</scope>
    <source>
        <strain evidence="1">16-048</strain>
        <strain evidence="4">16-048 (F4)</strain>
    </source>
</reference>
<comment type="caution">
    <text evidence="2">The sequence shown here is derived from an EMBL/GenBank/DDBJ whole genome shotgun (WGS) entry which is preliminary data.</text>
</comment>
<proteinExistence type="predicted"/>